<dbReference type="EC" id="1.3.1.98" evidence="5 19"/>
<dbReference type="SUPFAM" id="SSF56176">
    <property type="entry name" value="FAD-binding/transporter-associated domain-like"/>
    <property type="match status" value="1"/>
</dbReference>
<dbReference type="InterPro" id="IPR016169">
    <property type="entry name" value="FAD-bd_PCMH_sub2"/>
</dbReference>
<evidence type="ECO:0000256" key="2">
    <source>
        <dbReference type="ARBA" id="ARBA00003921"/>
    </source>
</evidence>
<keyword evidence="8 19" id="KW-0132">Cell division</keyword>
<dbReference type="InterPro" id="IPR036635">
    <property type="entry name" value="MurB_C_sf"/>
</dbReference>
<evidence type="ECO:0000256" key="15">
    <source>
        <dbReference type="ARBA" id="ARBA00023306"/>
    </source>
</evidence>
<dbReference type="InterPro" id="IPR006094">
    <property type="entry name" value="Oxid_FAD_bind_N"/>
</dbReference>
<reference evidence="21" key="2">
    <citation type="submission" date="2020-09" db="EMBL/GenBank/DDBJ databases">
        <authorList>
            <person name="Sun Q."/>
            <person name="Zhou Y."/>
        </authorList>
    </citation>
    <scope>NUCLEOTIDE SEQUENCE</scope>
    <source>
        <strain evidence="21">CGMCC 1.15343</strain>
    </source>
</reference>
<comment type="similarity">
    <text evidence="19">Belongs to the MurB family.</text>
</comment>
<keyword evidence="7 19" id="KW-0963">Cytoplasm</keyword>
<evidence type="ECO:0000256" key="12">
    <source>
        <dbReference type="ARBA" id="ARBA00022960"/>
    </source>
</evidence>
<dbReference type="InterPro" id="IPR011601">
    <property type="entry name" value="MurB_C"/>
</dbReference>
<keyword evidence="14 19" id="KW-0560">Oxidoreductase</keyword>
<dbReference type="InterPro" id="IPR003170">
    <property type="entry name" value="MurB"/>
</dbReference>
<evidence type="ECO:0000256" key="8">
    <source>
        <dbReference type="ARBA" id="ARBA00022618"/>
    </source>
</evidence>
<keyword evidence="22" id="KW-1185">Reference proteome</keyword>
<dbReference type="PROSITE" id="PS51387">
    <property type="entry name" value="FAD_PCMH"/>
    <property type="match status" value="1"/>
</dbReference>
<keyword evidence="11 19" id="KW-0521">NADP</keyword>
<feature type="active site" evidence="19">
    <location>
        <position position="170"/>
    </location>
</feature>
<evidence type="ECO:0000313" key="21">
    <source>
        <dbReference type="EMBL" id="GGC69024.1"/>
    </source>
</evidence>
<dbReference type="AlphaFoldDB" id="A0A916UE60"/>
<feature type="domain" description="FAD-binding PCMH-type" evidence="20">
    <location>
        <begin position="18"/>
        <end position="194"/>
    </location>
</feature>
<organism evidence="21 22">
    <name type="scientific">Pedobacter quisquiliarum</name>
    <dbReference type="NCBI Taxonomy" id="1834438"/>
    <lineage>
        <taxon>Bacteria</taxon>
        <taxon>Pseudomonadati</taxon>
        <taxon>Bacteroidota</taxon>
        <taxon>Sphingobacteriia</taxon>
        <taxon>Sphingobacteriales</taxon>
        <taxon>Sphingobacteriaceae</taxon>
        <taxon>Pedobacter</taxon>
    </lineage>
</organism>
<comment type="pathway">
    <text evidence="4 19">Cell wall biogenesis; peptidoglycan biosynthesis.</text>
</comment>
<dbReference type="NCBIfam" id="TIGR00179">
    <property type="entry name" value="murB"/>
    <property type="match status" value="1"/>
</dbReference>
<protein>
    <recommendedName>
        <fullName evidence="6 19">UDP-N-acetylenolpyruvoylglucosamine reductase</fullName>
        <ecNumber evidence="5 19">1.3.1.98</ecNumber>
    </recommendedName>
    <alternativeName>
        <fullName evidence="17 19">UDP-N-acetylmuramate dehydrogenase</fullName>
    </alternativeName>
</protein>
<dbReference type="EMBL" id="BMIL01000007">
    <property type="protein sequence ID" value="GGC69024.1"/>
    <property type="molecule type" value="Genomic_DNA"/>
</dbReference>
<dbReference type="HAMAP" id="MF_00037">
    <property type="entry name" value="MurB"/>
    <property type="match status" value="1"/>
</dbReference>
<reference evidence="21" key="1">
    <citation type="journal article" date="2014" name="Int. J. Syst. Evol. Microbiol.">
        <title>Complete genome sequence of Corynebacterium casei LMG S-19264T (=DSM 44701T), isolated from a smear-ripened cheese.</title>
        <authorList>
            <consortium name="US DOE Joint Genome Institute (JGI-PGF)"/>
            <person name="Walter F."/>
            <person name="Albersmeier A."/>
            <person name="Kalinowski J."/>
            <person name="Ruckert C."/>
        </authorList>
    </citation>
    <scope>NUCLEOTIDE SEQUENCE</scope>
    <source>
        <strain evidence="21">CGMCC 1.15343</strain>
    </source>
</reference>
<evidence type="ECO:0000256" key="18">
    <source>
        <dbReference type="ARBA" id="ARBA00048914"/>
    </source>
</evidence>
<dbReference type="PANTHER" id="PTHR21071:SF4">
    <property type="entry name" value="UDP-N-ACETYLENOLPYRUVOYLGLUCOSAMINE REDUCTASE"/>
    <property type="match status" value="1"/>
</dbReference>
<evidence type="ECO:0000313" key="22">
    <source>
        <dbReference type="Proteomes" id="UP000651668"/>
    </source>
</evidence>
<dbReference type="InterPro" id="IPR016167">
    <property type="entry name" value="FAD-bd_PCMH_sub1"/>
</dbReference>
<dbReference type="GO" id="GO:0071555">
    <property type="term" value="P:cell wall organization"/>
    <property type="evidence" value="ECO:0007669"/>
    <property type="project" value="UniProtKB-KW"/>
</dbReference>
<evidence type="ECO:0000256" key="5">
    <source>
        <dbReference type="ARBA" id="ARBA00012518"/>
    </source>
</evidence>
<dbReference type="GO" id="GO:0005829">
    <property type="term" value="C:cytosol"/>
    <property type="evidence" value="ECO:0007669"/>
    <property type="project" value="TreeGrafter"/>
</dbReference>
<evidence type="ECO:0000256" key="16">
    <source>
        <dbReference type="ARBA" id="ARBA00023316"/>
    </source>
</evidence>
<comment type="caution">
    <text evidence="21">The sequence shown here is derived from an EMBL/GenBank/DDBJ whole genome shotgun (WGS) entry which is preliminary data.</text>
</comment>
<keyword evidence="9 19" id="KW-0285">Flavoprotein</keyword>
<evidence type="ECO:0000256" key="11">
    <source>
        <dbReference type="ARBA" id="ARBA00022857"/>
    </source>
</evidence>
<dbReference type="GO" id="GO:0008360">
    <property type="term" value="P:regulation of cell shape"/>
    <property type="evidence" value="ECO:0007669"/>
    <property type="project" value="UniProtKB-KW"/>
</dbReference>
<dbReference type="RefSeq" id="WP_188627052.1">
    <property type="nucleotide sequence ID" value="NZ_BMIL01000007.1"/>
</dbReference>
<dbReference type="GO" id="GO:0071949">
    <property type="term" value="F:FAD binding"/>
    <property type="evidence" value="ECO:0007669"/>
    <property type="project" value="InterPro"/>
</dbReference>
<evidence type="ECO:0000259" key="20">
    <source>
        <dbReference type="PROSITE" id="PS51387"/>
    </source>
</evidence>
<evidence type="ECO:0000256" key="6">
    <source>
        <dbReference type="ARBA" id="ARBA00015188"/>
    </source>
</evidence>
<dbReference type="GO" id="GO:0008762">
    <property type="term" value="F:UDP-N-acetylmuramate dehydrogenase activity"/>
    <property type="evidence" value="ECO:0007669"/>
    <property type="project" value="UniProtKB-UniRule"/>
</dbReference>
<evidence type="ECO:0000256" key="9">
    <source>
        <dbReference type="ARBA" id="ARBA00022630"/>
    </source>
</evidence>
<keyword evidence="15 19" id="KW-0131">Cell cycle</keyword>
<dbReference type="PANTHER" id="PTHR21071">
    <property type="entry name" value="UDP-N-ACETYLENOLPYRUVOYLGLUCOSAMINE REDUCTASE"/>
    <property type="match status" value="1"/>
</dbReference>
<dbReference type="Pfam" id="PF02873">
    <property type="entry name" value="MurB_C"/>
    <property type="match status" value="1"/>
</dbReference>
<comment type="function">
    <text evidence="2 19">Cell wall formation.</text>
</comment>
<evidence type="ECO:0000256" key="13">
    <source>
        <dbReference type="ARBA" id="ARBA00022984"/>
    </source>
</evidence>
<comment type="cofactor">
    <cofactor evidence="1 19">
        <name>FAD</name>
        <dbReference type="ChEBI" id="CHEBI:57692"/>
    </cofactor>
</comment>
<keyword evidence="13 19" id="KW-0573">Peptidoglycan synthesis</keyword>
<accession>A0A916UE60</accession>
<evidence type="ECO:0000256" key="19">
    <source>
        <dbReference type="HAMAP-Rule" id="MF_00037"/>
    </source>
</evidence>
<dbReference type="InterPro" id="IPR036318">
    <property type="entry name" value="FAD-bd_PCMH-like_sf"/>
</dbReference>
<feature type="active site" description="Proton donor" evidence="19">
    <location>
        <position position="244"/>
    </location>
</feature>
<evidence type="ECO:0000256" key="1">
    <source>
        <dbReference type="ARBA" id="ARBA00001974"/>
    </source>
</evidence>
<comment type="catalytic activity">
    <reaction evidence="18 19">
        <text>UDP-N-acetyl-alpha-D-muramate + NADP(+) = UDP-N-acetyl-3-O-(1-carboxyvinyl)-alpha-D-glucosamine + NADPH + H(+)</text>
        <dbReference type="Rhea" id="RHEA:12248"/>
        <dbReference type="ChEBI" id="CHEBI:15378"/>
        <dbReference type="ChEBI" id="CHEBI:57783"/>
        <dbReference type="ChEBI" id="CHEBI:58349"/>
        <dbReference type="ChEBI" id="CHEBI:68483"/>
        <dbReference type="ChEBI" id="CHEBI:70757"/>
        <dbReference type="EC" id="1.3.1.98"/>
    </reaction>
</comment>
<name>A0A916UE60_9SPHI</name>
<dbReference type="Gene3D" id="3.30.465.10">
    <property type="match status" value="1"/>
</dbReference>
<dbReference type="InterPro" id="IPR016166">
    <property type="entry name" value="FAD-bd_PCMH"/>
</dbReference>
<dbReference type="GO" id="GO:0051301">
    <property type="term" value="P:cell division"/>
    <property type="evidence" value="ECO:0007669"/>
    <property type="project" value="UniProtKB-KW"/>
</dbReference>
<dbReference type="Gene3D" id="3.30.43.10">
    <property type="entry name" value="Uridine Diphospho-n-acetylenolpyruvylglucosamine Reductase, domain 2"/>
    <property type="match status" value="1"/>
</dbReference>
<dbReference type="NCBIfam" id="NF000755">
    <property type="entry name" value="PRK00046.1"/>
    <property type="match status" value="1"/>
</dbReference>
<dbReference type="SUPFAM" id="SSF56194">
    <property type="entry name" value="Uridine diphospho-N-Acetylenolpyruvylglucosamine reductase, MurB, C-terminal domain"/>
    <property type="match status" value="1"/>
</dbReference>
<dbReference type="NCBIfam" id="NF010478">
    <property type="entry name" value="PRK13903.1"/>
    <property type="match status" value="1"/>
</dbReference>
<evidence type="ECO:0000256" key="10">
    <source>
        <dbReference type="ARBA" id="ARBA00022827"/>
    </source>
</evidence>
<keyword evidence="12 19" id="KW-0133">Cell shape</keyword>
<dbReference type="Pfam" id="PF01565">
    <property type="entry name" value="FAD_binding_4"/>
    <property type="match status" value="1"/>
</dbReference>
<evidence type="ECO:0000256" key="17">
    <source>
        <dbReference type="ARBA" id="ARBA00031026"/>
    </source>
</evidence>
<keyword evidence="16 19" id="KW-0961">Cell wall biogenesis/degradation</keyword>
<evidence type="ECO:0000256" key="14">
    <source>
        <dbReference type="ARBA" id="ARBA00023002"/>
    </source>
</evidence>
<evidence type="ECO:0000256" key="7">
    <source>
        <dbReference type="ARBA" id="ARBA00022490"/>
    </source>
</evidence>
<dbReference type="GO" id="GO:0009252">
    <property type="term" value="P:peptidoglycan biosynthetic process"/>
    <property type="evidence" value="ECO:0007669"/>
    <property type="project" value="UniProtKB-UniRule"/>
</dbReference>
<comment type="subcellular location">
    <subcellularLocation>
        <location evidence="3 19">Cytoplasm</location>
    </subcellularLocation>
</comment>
<sequence>MGPVIQENVSLVNYNTFRIDVSARWFAEITSEAELVDILQSKFIRSKQVLVLGGGSNMLFTKDYEGLVLKISIPGIEVLEAANSGAADEVLVRAGAGVSWKALVEYCVANGLGGIENLSLIPGTVGASPVQNIGAYGVELKDIFYNCTAVEIATGERRVFTYEDCAFGYRESVFKSALKNQYIITSVSYHLSKSAEINIHYGAIQQELQHRGITHPGIADVAKVVSEIRVSKLPDPATIGNAGSFFKNPVISVEEFERVHAAFSDVVNYPTPEGRVKLAAGWLIEQCGFKGVIEGRTGTWKNQALVLVNHGGATGTAVYEFSEKIIAAVSAKFGISLEREVNVL</sequence>
<gene>
    <name evidence="19 21" type="primary">murB</name>
    <name evidence="21" type="ORF">GCM10011387_23020</name>
</gene>
<dbReference type="Proteomes" id="UP000651668">
    <property type="component" value="Unassembled WGS sequence"/>
</dbReference>
<evidence type="ECO:0000256" key="4">
    <source>
        <dbReference type="ARBA" id="ARBA00004752"/>
    </source>
</evidence>
<dbReference type="Gene3D" id="3.90.78.10">
    <property type="entry name" value="UDP-N-acetylenolpyruvoylglucosamine reductase, C-terminal domain"/>
    <property type="match status" value="1"/>
</dbReference>
<keyword evidence="10 19" id="KW-0274">FAD</keyword>
<feature type="active site" evidence="19">
    <location>
        <position position="340"/>
    </location>
</feature>
<proteinExistence type="inferred from homology"/>
<evidence type="ECO:0000256" key="3">
    <source>
        <dbReference type="ARBA" id="ARBA00004496"/>
    </source>
</evidence>